<comment type="caution">
    <text evidence="2">The sequence shown here is derived from an EMBL/GenBank/DDBJ whole genome shotgun (WGS) entry which is preliminary data.</text>
</comment>
<sequence>MPLDPIPPPSSCGKVPPPKHIWSTIFCLPKGHLQSPLYSSCISSTRPSSPCCTWSWVTKTGPNKGKPHTIPSFPISGGKEAPKAIRWLTSLFHSFKTHLHALALEPDSGRHTSPTNTPPPPGLRAAKPHPPTPGDPLYGPRLMATVRRMQTEINELWAEL</sequence>
<accession>A0AAD4BT84</accession>
<feature type="region of interest" description="Disordered" evidence="1">
    <location>
        <begin position="105"/>
        <end position="140"/>
    </location>
</feature>
<feature type="compositionally biased region" description="Pro residues" evidence="1">
    <location>
        <begin position="116"/>
        <end position="134"/>
    </location>
</feature>
<dbReference type="EMBL" id="WHUW01000014">
    <property type="protein sequence ID" value="KAF8439492.1"/>
    <property type="molecule type" value="Genomic_DNA"/>
</dbReference>
<name>A0AAD4BT84_BOLED</name>
<protein>
    <submittedName>
        <fullName evidence="2">Uncharacterized protein</fullName>
    </submittedName>
</protein>
<evidence type="ECO:0000256" key="1">
    <source>
        <dbReference type="SAM" id="MobiDB-lite"/>
    </source>
</evidence>
<reference evidence="2" key="2">
    <citation type="journal article" date="2020" name="Nat. Commun.">
        <title>Large-scale genome sequencing of mycorrhizal fungi provides insights into the early evolution of symbiotic traits.</title>
        <authorList>
            <person name="Miyauchi S."/>
            <person name="Kiss E."/>
            <person name="Kuo A."/>
            <person name="Drula E."/>
            <person name="Kohler A."/>
            <person name="Sanchez-Garcia M."/>
            <person name="Morin E."/>
            <person name="Andreopoulos B."/>
            <person name="Barry K.W."/>
            <person name="Bonito G."/>
            <person name="Buee M."/>
            <person name="Carver A."/>
            <person name="Chen C."/>
            <person name="Cichocki N."/>
            <person name="Clum A."/>
            <person name="Culley D."/>
            <person name="Crous P.W."/>
            <person name="Fauchery L."/>
            <person name="Girlanda M."/>
            <person name="Hayes R.D."/>
            <person name="Keri Z."/>
            <person name="LaButti K."/>
            <person name="Lipzen A."/>
            <person name="Lombard V."/>
            <person name="Magnuson J."/>
            <person name="Maillard F."/>
            <person name="Murat C."/>
            <person name="Nolan M."/>
            <person name="Ohm R.A."/>
            <person name="Pangilinan J."/>
            <person name="Pereira M.F."/>
            <person name="Perotto S."/>
            <person name="Peter M."/>
            <person name="Pfister S."/>
            <person name="Riley R."/>
            <person name="Sitrit Y."/>
            <person name="Stielow J.B."/>
            <person name="Szollosi G."/>
            <person name="Zifcakova L."/>
            <person name="Stursova M."/>
            <person name="Spatafora J.W."/>
            <person name="Tedersoo L."/>
            <person name="Vaario L.M."/>
            <person name="Yamada A."/>
            <person name="Yan M."/>
            <person name="Wang P."/>
            <person name="Xu J."/>
            <person name="Bruns T."/>
            <person name="Baldrian P."/>
            <person name="Vilgalys R."/>
            <person name="Dunand C."/>
            <person name="Henrissat B."/>
            <person name="Grigoriev I.V."/>
            <person name="Hibbett D."/>
            <person name="Nagy L.G."/>
            <person name="Martin F.M."/>
        </authorList>
    </citation>
    <scope>NUCLEOTIDE SEQUENCE</scope>
    <source>
        <strain evidence="2">BED1</strain>
    </source>
</reference>
<dbReference type="Proteomes" id="UP001194468">
    <property type="component" value="Unassembled WGS sequence"/>
</dbReference>
<keyword evidence="3" id="KW-1185">Reference proteome</keyword>
<proteinExistence type="predicted"/>
<evidence type="ECO:0000313" key="2">
    <source>
        <dbReference type="EMBL" id="KAF8439492.1"/>
    </source>
</evidence>
<dbReference type="AlphaFoldDB" id="A0AAD4BT84"/>
<organism evidence="2 3">
    <name type="scientific">Boletus edulis BED1</name>
    <dbReference type="NCBI Taxonomy" id="1328754"/>
    <lineage>
        <taxon>Eukaryota</taxon>
        <taxon>Fungi</taxon>
        <taxon>Dikarya</taxon>
        <taxon>Basidiomycota</taxon>
        <taxon>Agaricomycotina</taxon>
        <taxon>Agaricomycetes</taxon>
        <taxon>Agaricomycetidae</taxon>
        <taxon>Boletales</taxon>
        <taxon>Boletineae</taxon>
        <taxon>Boletaceae</taxon>
        <taxon>Boletoideae</taxon>
        <taxon>Boletus</taxon>
    </lineage>
</organism>
<reference evidence="2" key="1">
    <citation type="submission" date="2019-10" db="EMBL/GenBank/DDBJ databases">
        <authorList>
            <consortium name="DOE Joint Genome Institute"/>
            <person name="Kuo A."/>
            <person name="Miyauchi S."/>
            <person name="Kiss E."/>
            <person name="Drula E."/>
            <person name="Kohler A."/>
            <person name="Sanchez-Garcia M."/>
            <person name="Andreopoulos B."/>
            <person name="Barry K.W."/>
            <person name="Bonito G."/>
            <person name="Buee M."/>
            <person name="Carver A."/>
            <person name="Chen C."/>
            <person name="Cichocki N."/>
            <person name="Clum A."/>
            <person name="Culley D."/>
            <person name="Crous P.W."/>
            <person name="Fauchery L."/>
            <person name="Girlanda M."/>
            <person name="Hayes R."/>
            <person name="Keri Z."/>
            <person name="LaButti K."/>
            <person name="Lipzen A."/>
            <person name="Lombard V."/>
            <person name="Magnuson J."/>
            <person name="Maillard F."/>
            <person name="Morin E."/>
            <person name="Murat C."/>
            <person name="Nolan M."/>
            <person name="Ohm R."/>
            <person name="Pangilinan J."/>
            <person name="Pereira M."/>
            <person name="Perotto S."/>
            <person name="Peter M."/>
            <person name="Riley R."/>
            <person name="Sitrit Y."/>
            <person name="Stielow B."/>
            <person name="Szollosi G."/>
            <person name="Zifcakova L."/>
            <person name="Stursova M."/>
            <person name="Spatafora J.W."/>
            <person name="Tedersoo L."/>
            <person name="Vaario L.-M."/>
            <person name="Yamada A."/>
            <person name="Yan M."/>
            <person name="Wang P."/>
            <person name="Xu J."/>
            <person name="Bruns T."/>
            <person name="Baldrian P."/>
            <person name="Vilgalys R."/>
            <person name="Henrissat B."/>
            <person name="Grigoriev I.V."/>
            <person name="Hibbett D."/>
            <person name="Nagy L.G."/>
            <person name="Martin F.M."/>
        </authorList>
    </citation>
    <scope>NUCLEOTIDE SEQUENCE</scope>
    <source>
        <strain evidence="2">BED1</strain>
    </source>
</reference>
<gene>
    <name evidence="2" type="ORF">L210DRAFT_986555</name>
</gene>
<evidence type="ECO:0000313" key="3">
    <source>
        <dbReference type="Proteomes" id="UP001194468"/>
    </source>
</evidence>